<evidence type="ECO:0000313" key="1">
    <source>
        <dbReference type="EMBL" id="SCW78473.1"/>
    </source>
</evidence>
<protein>
    <submittedName>
        <fullName evidence="1">L-rhamnose mutarotase</fullName>
    </submittedName>
</protein>
<sequence>MTTSSQKLVYALDLKDDPALIERYKQWHAPGQVPVAINDSIRKARIEALEIYLVGNRMFMILTPGPDFDPVAKAAADAASEEVQAWETLMWDFQQALPFAAPGEKWLPMERIYSLAEQN</sequence>
<dbReference type="InterPro" id="IPR011008">
    <property type="entry name" value="Dimeric_a/b-barrel"/>
</dbReference>
<dbReference type="Gene3D" id="3.30.70.100">
    <property type="match status" value="1"/>
</dbReference>
<dbReference type="GO" id="GO:0016857">
    <property type="term" value="F:racemase and epimerase activity, acting on carbohydrates and derivatives"/>
    <property type="evidence" value="ECO:0007669"/>
    <property type="project" value="InterPro"/>
</dbReference>
<keyword evidence="2" id="KW-1185">Reference proteome</keyword>
<gene>
    <name evidence="1" type="ORF">SAMN02927928_3388</name>
</gene>
<accession>A0A1G4TAI6</accession>
<dbReference type="PANTHER" id="PTHR43239">
    <property type="entry name" value="UPF0734 PROTEIN DDB_G0273871/DDB_G0273177"/>
    <property type="match status" value="1"/>
</dbReference>
<dbReference type="Pfam" id="PF05336">
    <property type="entry name" value="rhaM"/>
    <property type="match status" value="1"/>
</dbReference>
<proteinExistence type="predicted"/>
<dbReference type="EMBL" id="FMTS01000007">
    <property type="protein sequence ID" value="SCW78473.1"/>
    <property type="molecule type" value="Genomic_DNA"/>
</dbReference>
<dbReference type="PANTHER" id="PTHR43239:SF1">
    <property type="entry name" value="UPF0734 PROTEIN DDB_G0273871_DDB_G0273177"/>
    <property type="match status" value="1"/>
</dbReference>
<dbReference type="SUPFAM" id="SSF54909">
    <property type="entry name" value="Dimeric alpha+beta barrel"/>
    <property type="match status" value="1"/>
</dbReference>
<organism evidence="1 2">
    <name type="scientific">Asticcacaulis taihuensis</name>
    <dbReference type="NCBI Taxonomy" id="260084"/>
    <lineage>
        <taxon>Bacteria</taxon>
        <taxon>Pseudomonadati</taxon>
        <taxon>Pseudomonadota</taxon>
        <taxon>Alphaproteobacteria</taxon>
        <taxon>Caulobacterales</taxon>
        <taxon>Caulobacteraceae</taxon>
        <taxon>Asticcacaulis</taxon>
    </lineage>
</organism>
<dbReference type="STRING" id="260084.SAMN02927928_3388"/>
<dbReference type="AlphaFoldDB" id="A0A1G4TAI6"/>
<dbReference type="Proteomes" id="UP000199150">
    <property type="component" value="Unassembled WGS sequence"/>
</dbReference>
<dbReference type="InterPro" id="IPR008000">
    <property type="entry name" value="Rham/fucose_mutarotase"/>
</dbReference>
<evidence type="ECO:0000313" key="2">
    <source>
        <dbReference type="Proteomes" id="UP000199150"/>
    </source>
</evidence>
<dbReference type="OrthoDB" id="7272712at2"/>
<name>A0A1G4TAI6_9CAUL</name>
<dbReference type="RefSeq" id="WP_090650397.1">
    <property type="nucleotide sequence ID" value="NZ_CBCRYE010000007.1"/>
</dbReference>
<reference evidence="2" key="1">
    <citation type="submission" date="2016-10" db="EMBL/GenBank/DDBJ databases">
        <authorList>
            <person name="Varghese N."/>
            <person name="Submissions S."/>
        </authorList>
    </citation>
    <scope>NUCLEOTIDE SEQUENCE [LARGE SCALE GENOMIC DNA]</scope>
    <source>
        <strain evidence="2">CGMCC 1.3431</strain>
    </source>
</reference>
<dbReference type="InterPro" id="IPR052996">
    <property type="entry name" value="Carb_Metab_Mutarotase"/>
</dbReference>